<dbReference type="GO" id="GO:0051536">
    <property type="term" value="F:iron-sulfur cluster binding"/>
    <property type="evidence" value="ECO:0007669"/>
    <property type="project" value="InterPro"/>
</dbReference>
<proteinExistence type="inferred from homology"/>
<evidence type="ECO:0000313" key="5">
    <source>
        <dbReference type="Proteomes" id="UP000019241"/>
    </source>
</evidence>
<dbReference type="InterPro" id="IPR001075">
    <property type="entry name" value="NIF_FeS_clus_asmbl_NifU_C"/>
</dbReference>
<evidence type="ECO:0000256" key="1">
    <source>
        <dbReference type="ARBA" id="ARBA00006420"/>
    </source>
</evidence>
<dbReference type="Proteomes" id="UP000019241">
    <property type="component" value="Unassembled WGS sequence"/>
</dbReference>
<dbReference type="SUPFAM" id="SSF117916">
    <property type="entry name" value="Fe-S cluster assembly (FSCA) domain-like"/>
    <property type="match status" value="1"/>
</dbReference>
<dbReference type="AlphaFoldDB" id="W7DHY2"/>
<dbReference type="EMBL" id="AODM01000011">
    <property type="protein sequence ID" value="EUJ62866.1"/>
    <property type="molecule type" value="Genomic_DNA"/>
</dbReference>
<comment type="function">
    <text evidence="2">May be involved in the formation or repair of [Fe-S] clusters present in iron-sulfur proteins.</text>
</comment>
<dbReference type="PANTHER" id="PTHR11178:SF25">
    <property type="entry name" value="NIFU-LIKE PROTEIN 3, CHLOROPLASTIC"/>
    <property type="match status" value="1"/>
</dbReference>
<sequence>MEEISFDSVDKALQKFRPYLLRDGGDYELIDVTQDGIVKIRLLGACVTCPSSDMTLKMGIELTLSEKNFLALKKSFKFF</sequence>
<protein>
    <submittedName>
        <fullName evidence="4">NifU family protein</fullName>
    </submittedName>
</protein>
<dbReference type="Pfam" id="PF01106">
    <property type="entry name" value="NifU"/>
    <property type="match status" value="1"/>
</dbReference>
<dbReference type="Gene3D" id="3.30.300.130">
    <property type="entry name" value="Fe-S cluster assembly (FSCA)"/>
    <property type="match status" value="1"/>
</dbReference>
<feature type="domain" description="NIF system FeS cluster assembly NifU C-terminal" evidence="3">
    <location>
        <begin position="9"/>
        <end position="67"/>
    </location>
</feature>
<gene>
    <name evidence="4" type="ORF">MCOL2_03541</name>
</gene>
<dbReference type="GO" id="GO:0016226">
    <property type="term" value="P:iron-sulfur cluster assembly"/>
    <property type="evidence" value="ECO:0007669"/>
    <property type="project" value="InterPro"/>
</dbReference>
<evidence type="ECO:0000313" key="4">
    <source>
        <dbReference type="EMBL" id="EUJ62866.1"/>
    </source>
</evidence>
<reference evidence="4 5" key="1">
    <citation type="submission" date="2012-12" db="EMBL/GenBank/DDBJ databases">
        <title>Novel taxa of Listeriaceae from agricultural environments in the United States.</title>
        <authorList>
            <person name="den Bakker H.C."/>
            <person name="Allred A."/>
            <person name="Warchocki S."/>
            <person name="Wright E.M."/>
            <person name="Burrell A."/>
            <person name="Nightingale K.K."/>
            <person name="Kephart D."/>
            <person name="Wiedmann M."/>
        </authorList>
    </citation>
    <scope>NUCLEOTIDE SEQUENCE [LARGE SCALE GENOMIC DNA]</scope>
    <source>
        <strain evidence="4 5">FSL S10-1203</strain>
    </source>
</reference>
<evidence type="ECO:0000256" key="2">
    <source>
        <dbReference type="ARBA" id="ARBA00049958"/>
    </source>
</evidence>
<dbReference type="PANTHER" id="PTHR11178">
    <property type="entry name" value="IRON-SULFUR CLUSTER SCAFFOLD PROTEIN NFU-RELATED"/>
    <property type="match status" value="1"/>
</dbReference>
<evidence type="ECO:0000259" key="3">
    <source>
        <dbReference type="Pfam" id="PF01106"/>
    </source>
</evidence>
<dbReference type="InterPro" id="IPR034904">
    <property type="entry name" value="FSCA_dom_sf"/>
</dbReference>
<organism evidence="4 5">
    <name type="scientific">Listeria fleischmannii FSL S10-1203</name>
    <dbReference type="NCBI Taxonomy" id="1265822"/>
    <lineage>
        <taxon>Bacteria</taxon>
        <taxon>Bacillati</taxon>
        <taxon>Bacillota</taxon>
        <taxon>Bacilli</taxon>
        <taxon>Bacillales</taxon>
        <taxon>Listeriaceae</taxon>
        <taxon>Listeria</taxon>
    </lineage>
</organism>
<dbReference type="GO" id="GO:0005506">
    <property type="term" value="F:iron ion binding"/>
    <property type="evidence" value="ECO:0007669"/>
    <property type="project" value="InterPro"/>
</dbReference>
<comment type="similarity">
    <text evidence="1">Belongs to the NifU family.</text>
</comment>
<name>W7DHY2_9LIST</name>
<accession>W7DHY2</accession>
<comment type="caution">
    <text evidence="4">The sequence shown here is derived from an EMBL/GenBank/DDBJ whole genome shotgun (WGS) entry which is preliminary data.</text>
</comment>
<dbReference type="PATRIC" id="fig|1265822.4.peg.727"/>